<protein>
    <submittedName>
        <fullName evidence="2">Uncharacterized protein</fullName>
    </submittedName>
</protein>
<evidence type="ECO:0000313" key="3">
    <source>
        <dbReference type="Proteomes" id="UP001152795"/>
    </source>
</evidence>
<feature type="non-terminal residue" evidence="2">
    <location>
        <position position="1"/>
    </location>
</feature>
<feature type="compositionally biased region" description="Pro residues" evidence="1">
    <location>
        <begin position="40"/>
        <end position="71"/>
    </location>
</feature>
<reference evidence="2" key="1">
    <citation type="submission" date="2020-04" db="EMBL/GenBank/DDBJ databases">
        <authorList>
            <person name="Alioto T."/>
            <person name="Alioto T."/>
            <person name="Gomez Garrido J."/>
        </authorList>
    </citation>
    <scope>NUCLEOTIDE SEQUENCE</scope>
    <source>
        <strain evidence="2">A484AB</strain>
    </source>
</reference>
<comment type="caution">
    <text evidence="2">The sequence shown here is derived from an EMBL/GenBank/DDBJ whole genome shotgun (WGS) entry which is preliminary data.</text>
</comment>
<feature type="non-terminal residue" evidence="2">
    <location>
        <position position="71"/>
    </location>
</feature>
<dbReference type="EMBL" id="CACRXK020024645">
    <property type="protein sequence ID" value="CAB4038830.1"/>
    <property type="molecule type" value="Genomic_DNA"/>
</dbReference>
<dbReference type="AlphaFoldDB" id="A0A6S7KA13"/>
<dbReference type="Proteomes" id="UP001152795">
    <property type="component" value="Unassembled WGS sequence"/>
</dbReference>
<feature type="region of interest" description="Disordered" evidence="1">
    <location>
        <begin position="1"/>
        <end position="71"/>
    </location>
</feature>
<dbReference type="OrthoDB" id="5990692at2759"/>
<evidence type="ECO:0000256" key="1">
    <source>
        <dbReference type="SAM" id="MobiDB-lite"/>
    </source>
</evidence>
<name>A0A6S7KA13_PARCT</name>
<evidence type="ECO:0000313" key="2">
    <source>
        <dbReference type="EMBL" id="CAB4038830.1"/>
    </source>
</evidence>
<keyword evidence="3" id="KW-1185">Reference proteome</keyword>
<accession>A0A6S7KA13</accession>
<organism evidence="2 3">
    <name type="scientific">Paramuricea clavata</name>
    <name type="common">Red gorgonian</name>
    <name type="synonym">Violescent sea-whip</name>
    <dbReference type="NCBI Taxonomy" id="317549"/>
    <lineage>
        <taxon>Eukaryota</taxon>
        <taxon>Metazoa</taxon>
        <taxon>Cnidaria</taxon>
        <taxon>Anthozoa</taxon>
        <taxon>Octocorallia</taxon>
        <taxon>Malacalcyonacea</taxon>
        <taxon>Plexauridae</taxon>
        <taxon>Paramuricea</taxon>
    </lineage>
</organism>
<sequence>DFEKRFNFNTDLPPPEPYKDFLKTYPSKNKTKEKGAVQRAPPPPPGPRVGPPPPPPAPSRGAPPPPPPPPR</sequence>
<proteinExistence type="predicted"/>
<gene>
    <name evidence="2" type="ORF">PACLA_8A088978</name>
</gene>